<gene>
    <name evidence="1" type="ORF">GGI15_002279</name>
</gene>
<keyword evidence="2" id="KW-1185">Reference proteome</keyword>
<name>A0A9W8LM06_9FUNG</name>
<proteinExistence type="predicted"/>
<dbReference type="SUPFAM" id="SSF69118">
    <property type="entry name" value="AhpD-like"/>
    <property type="match status" value="1"/>
</dbReference>
<dbReference type="InterPro" id="IPR052999">
    <property type="entry name" value="PTS1_Protein"/>
</dbReference>
<accession>A0A9W8LM06</accession>
<protein>
    <recommendedName>
        <fullName evidence="3">Carboxymuconolactone decarboxylase-like domain-containing protein</fullName>
    </recommendedName>
</protein>
<sequence>MVSPRSRSPYDYATIRARGQQLFASVYGRHAVTVESKLHSLYPDLAEVIISDSYGRLLSETRYLGACETELCAIGSLVPQDVPAQLKSHCIGAKRLGASEEVIQAALRLAKLICTRKLG</sequence>
<evidence type="ECO:0008006" key="3">
    <source>
        <dbReference type="Google" id="ProtNLM"/>
    </source>
</evidence>
<comment type="caution">
    <text evidence="1">The sequence shown here is derived from an EMBL/GenBank/DDBJ whole genome shotgun (WGS) entry which is preliminary data.</text>
</comment>
<dbReference type="AlphaFoldDB" id="A0A9W8LM06"/>
<reference evidence="1" key="1">
    <citation type="submission" date="2022-07" db="EMBL/GenBank/DDBJ databases">
        <title>Phylogenomic reconstructions and comparative analyses of Kickxellomycotina fungi.</title>
        <authorList>
            <person name="Reynolds N.K."/>
            <person name="Stajich J.E."/>
            <person name="Barry K."/>
            <person name="Grigoriev I.V."/>
            <person name="Crous P."/>
            <person name="Smith M.E."/>
        </authorList>
    </citation>
    <scope>NUCLEOTIDE SEQUENCE</scope>
    <source>
        <strain evidence="1">BCRC 34489</strain>
    </source>
</reference>
<dbReference type="PANTHER" id="PTHR28180:SF2">
    <property type="entry name" value="PEROXISOMAL PROTEIN 2"/>
    <property type="match status" value="1"/>
</dbReference>
<dbReference type="Proteomes" id="UP001140172">
    <property type="component" value="Unassembled WGS sequence"/>
</dbReference>
<dbReference type="PANTHER" id="PTHR28180">
    <property type="entry name" value="CONSERVED MITOCHONDRIAL PROTEIN-RELATED"/>
    <property type="match status" value="1"/>
</dbReference>
<dbReference type="Gene3D" id="1.20.1290.10">
    <property type="entry name" value="AhpD-like"/>
    <property type="match status" value="1"/>
</dbReference>
<dbReference type="OrthoDB" id="5537330at2759"/>
<evidence type="ECO:0000313" key="2">
    <source>
        <dbReference type="Proteomes" id="UP001140172"/>
    </source>
</evidence>
<dbReference type="EMBL" id="JANBUM010000115">
    <property type="protein sequence ID" value="KAJ2784384.1"/>
    <property type="molecule type" value="Genomic_DNA"/>
</dbReference>
<organism evidence="1 2">
    <name type="scientific">Coemansia interrupta</name>
    <dbReference type="NCBI Taxonomy" id="1126814"/>
    <lineage>
        <taxon>Eukaryota</taxon>
        <taxon>Fungi</taxon>
        <taxon>Fungi incertae sedis</taxon>
        <taxon>Zoopagomycota</taxon>
        <taxon>Kickxellomycotina</taxon>
        <taxon>Kickxellomycetes</taxon>
        <taxon>Kickxellales</taxon>
        <taxon>Kickxellaceae</taxon>
        <taxon>Coemansia</taxon>
    </lineage>
</organism>
<dbReference type="InterPro" id="IPR029032">
    <property type="entry name" value="AhpD-like"/>
</dbReference>
<evidence type="ECO:0000313" key="1">
    <source>
        <dbReference type="EMBL" id="KAJ2784384.1"/>
    </source>
</evidence>